<dbReference type="Gramene" id="KMS94700">
    <property type="protein sequence ID" value="KMS94700"/>
    <property type="gene ID" value="BVRB_016150"/>
</dbReference>
<dbReference type="Gene3D" id="3.10.20.90">
    <property type="entry name" value="Phosphatidylinositol 3-kinase Catalytic Subunit, Chain A, domain 1"/>
    <property type="match status" value="1"/>
</dbReference>
<evidence type="ECO:0000259" key="1">
    <source>
        <dbReference type="PROSITE" id="PS50053"/>
    </source>
</evidence>
<dbReference type="PROSITE" id="PS50053">
    <property type="entry name" value="UBIQUITIN_2"/>
    <property type="match status" value="1"/>
</dbReference>
<name>A0A0J8DV38_BETVV</name>
<dbReference type="AlphaFoldDB" id="A0A0J8DV38"/>
<evidence type="ECO:0000313" key="2">
    <source>
        <dbReference type="EMBL" id="KMS94700.1"/>
    </source>
</evidence>
<accession>A0A0J8DV38</accession>
<keyword evidence="3" id="KW-1185">Reference proteome</keyword>
<dbReference type="GO" id="GO:0031593">
    <property type="term" value="F:polyubiquitin modification-dependent protein binding"/>
    <property type="evidence" value="ECO:0007669"/>
    <property type="project" value="TreeGrafter"/>
</dbReference>
<organism evidence="2 3">
    <name type="scientific">Beta vulgaris subsp. vulgaris</name>
    <name type="common">Beet</name>
    <dbReference type="NCBI Taxonomy" id="3555"/>
    <lineage>
        <taxon>Eukaryota</taxon>
        <taxon>Viridiplantae</taxon>
        <taxon>Streptophyta</taxon>
        <taxon>Embryophyta</taxon>
        <taxon>Tracheophyta</taxon>
        <taxon>Spermatophyta</taxon>
        <taxon>Magnoliopsida</taxon>
        <taxon>eudicotyledons</taxon>
        <taxon>Gunneridae</taxon>
        <taxon>Pentapetalae</taxon>
        <taxon>Caryophyllales</taxon>
        <taxon>Chenopodiaceae</taxon>
        <taxon>Betoideae</taxon>
        <taxon>Beta</taxon>
    </lineage>
</organism>
<dbReference type="GO" id="GO:0070628">
    <property type="term" value="F:proteasome binding"/>
    <property type="evidence" value="ECO:0007669"/>
    <property type="project" value="TreeGrafter"/>
</dbReference>
<dbReference type="PANTHER" id="PTHR10621:SF35">
    <property type="entry name" value="UBIQUITIN RECEPTOR RAD23C"/>
    <property type="match status" value="1"/>
</dbReference>
<evidence type="ECO:0000313" key="3">
    <source>
        <dbReference type="Proteomes" id="UP000035740"/>
    </source>
</evidence>
<dbReference type="OrthoDB" id="419317at2759"/>
<dbReference type="GO" id="GO:0043130">
    <property type="term" value="F:ubiquitin binding"/>
    <property type="evidence" value="ECO:0007669"/>
    <property type="project" value="TreeGrafter"/>
</dbReference>
<dbReference type="GO" id="GO:0005654">
    <property type="term" value="C:nucleoplasm"/>
    <property type="evidence" value="ECO:0007669"/>
    <property type="project" value="TreeGrafter"/>
</dbReference>
<protein>
    <recommendedName>
        <fullName evidence="1">Ubiquitin-like domain-containing protein</fullName>
    </recommendedName>
</protein>
<gene>
    <name evidence="2" type="ORF">BVRB_016150</name>
</gene>
<dbReference type="PANTHER" id="PTHR10621">
    <property type="entry name" value="UV EXCISION REPAIR PROTEIN RAD23"/>
    <property type="match status" value="1"/>
</dbReference>
<dbReference type="InterPro" id="IPR000626">
    <property type="entry name" value="Ubiquitin-like_dom"/>
</dbReference>
<feature type="non-terminal residue" evidence="2">
    <location>
        <position position="1"/>
    </location>
</feature>
<dbReference type="GO" id="GO:0005829">
    <property type="term" value="C:cytosol"/>
    <property type="evidence" value="ECO:0007669"/>
    <property type="project" value="TreeGrafter"/>
</dbReference>
<dbReference type="InterPro" id="IPR029071">
    <property type="entry name" value="Ubiquitin-like_domsf"/>
</dbReference>
<sequence length="166" mass="17061">VSNVKKSIEKAQGADVYPTSKQTLIYQGKVLNDTTTLGENNVTDNSYLFIILSEAGYPLTEAPEATAAPASGLTIGVAGGLTGGLNVGPLDLFPQGIPNVGLSAGAGSLDSLLNDNDKQQGISNLDLSAGAGSLSILGDNSQRDPMFRKIGETESKIDGGHSRTQV</sequence>
<dbReference type="EMBL" id="KQ091153">
    <property type="protein sequence ID" value="KMS94700.1"/>
    <property type="molecule type" value="Genomic_DNA"/>
</dbReference>
<feature type="domain" description="Ubiquitin-like" evidence="1">
    <location>
        <begin position="1"/>
        <end position="57"/>
    </location>
</feature>
<dbReference type="GO" id="GO:0043161">
    <property type="term" value="P:proteasome-mediated ubiquitin-dependent protein catabolic process"/>
    <property type="evidence" value="ECO:0007669"/>
    <property type="project" value="TreeGrafter"/>
</dbReference>
<reference evidence="2 3" key="1">
    <citation type="journal article" date="2014" name="Nature">
        <title>The genome of the recently domesticated crop plant sugar beet (Beta vulgaris).</title>
        <authorList>
            <person name="Dohm J.C."/>
            <person name="Minoche A.E."/>
            <person name="Holtgrawe D."/>
            <person name="Capella-Gutierrez S."/>
            <person name="Zakrzewski F."/>
            <person name="Tafer H."/>
            <person name="Rupp O."/>
            <person name="Sorensen T.R."/>
            <person name="Stracke R."/>
            <person name="Reinhardt R."/>
            <person name="Goesmann A."/>
            <person name="Kraft T."/>
            <person name="Schulz B."/>
            <person name="Stadler P.F."/>
            <person name="Schmidt T."/>
            <person name="Gabaldon T."/>
            <person name="Lehrach H."/>
            <person name="Weisshaar B."/>
            <person name="Himmelbauer H."/>
        </authorList>
    </citation>
    <scope>NUCLEOTIDE SEQUENCE [LARGE SCALE GENOMIC DNA]</scope>
    <source>
        <tissue evidence="2">Taproot</tissue>
    </source>
</reference>
<proteinExistence type="predicted"/>
<dbReference type="SUPFAM" id="SSF54236">
    <property type="entry name" value="Ubiquitin-like"/>
    <property type="match status" value="1"/>
</dbReference>
<dbReference type="Proteomes" id="UP000035740">
    <property type="component" value="Unassembled WGS sequence"/>
</dbReference>
<dbReference type="Pfam" id="PF00240">
    <property type="entry name" value="ubiquitin"/>
    <property type="match status" value="1"/>
</dbReference>